<reference evidence="10 11" key="1">
    <citation type="submission" date="2017-11" db="EMBL/GenBank/DDBJ databases">
        <title>Comparitive Functional Genomics of Dry Heat Resistant strains isolated from the Viking Spacecraft.</title>
        <authorList>
            <person name="Seuylemezian A."/>
            <person name="Cooper K."/>
            <person name="Vaishampayan P."/>
        </authorList>
    </citation>
    <scope>NUCLEOTIDE SEQUENCE [LARGE SCALE GENOMIC DNA]</scope>
    <source>
        <strain evidence="10 11">V32-6</strain>
    </source>
</reference>
<keyword evidence="8" id="KW-1133">Transmembrane helix</keyword>
<organism evidence="10 11">
    <name type="scientific">Neobacillus cucumis</name>
    <dbReference type="NCBI Taxonomy" id="1740721"/>
    <lineage>
        <taxon>Bacteria</taxon>
        <taxon>Bacillati</taxon>
        <taxon>Bacillota</taxon>
        <taxon>Bacilli</taxon>
        <taxon>Bacillales</taxon>
        <taxon>Bacillaceae</taxon>
        <taxon>Neobacillus</taxon>
    </lineage>
</organism>
<dbReference type="SUPFAM" id="SSF52540">
    <property type="entry name" value="P-loop containing nucleoside triphosphate hydrolases"/>
    <property type="match status" value="1"/>
</dbReference>
<dbReference type="Proteomes" id="UP000234950">
    <property type="component" value="Unassembled WGS sequence"/>
</dbReference>
<evidence type="ECO:0000256" key="8">
    <source>
        <dbReference type="SAM" id="Phobius"/>
    </source>
</evidence>
<dbReference type="InterPro" id="IPR050683">
    <property type="entry name" value="Bact_Polysacc_Export_ATP-bd"/>
</dbReference>
<dbReference type="InterPro" id="IPR017871">
    <property type="entry name" value="ABC_transporter-like_CS"/>
</dbReference>
<protein>
    <submittedName>
        <fullName evidence="10">Teichoic acid ABC transporter ATP-binding protein</fullName>
    </submittedName>
</protein>
<dbReference type="RefSeq" id="WP_101651494.1">
    <property type="nucleotide sequence ID" value="NZ_PGVE01000094.1"/>
</dbReference>
<evidence type="ECO:0000256" key="4">
    <source>
        <dbReference type="ARBA" id="ARBA00022741"/>
    </source>
</evidence>
<evidence type="ECO:0000313" key="11">
    <source>
        <dbReference type="Proteomes" id="UP000234950"/>
    </source>
</evidence>
<proteinExistence type="inferred from homology"/>
<comment type="caution">
    <text evidence="10">The sequence shown here is derived from an EMBL/GenBank/DDBJ whole genome shotgun (WGS) entry which is preliminary data.</text>
</comment>
<dbReference type="InterPro" id="IPR003593">
    <property type="entry name" value="AAA+_ATPase"/>
</dbReference>
<dbReference type="Pfam" id="PF00005">
    <property type="entry name" value="ABC_tran"/>
    <property type="match status" value="1"/>
</dbReference>
<dbReference type="OrthoDB" id="9778870at2"/>
<dbReference type="InterPro" id="IPR027417">
    <property type="entry name" value="P-loop_NTPase"/>
</dbReference>
<dbReference type="PANTHER" id="PTHR46743">
    <property type="entry name" value="TEICHOIC ACIDS EXPORT ATP-BINDING PROTEIN TAGH"/>
    <property type="match status" value="1"/>
</dbReference>
<dbReference type="PROSITE" id="PS50893">
    <property type="entry name" value="ABC_TRANSPORTER_2"/>
    <property type="match status" value="1"/>
</dbReference>
<dbReference type="GO" id="GO:0016020">
    <property type="term" value="C:membrane"/>
    <property type="evidence" value="ECO:0007669"/>
    <property type="project" value="InterPro"/>
</dbReference>
<dbReference type="Gene3D" id="3.40.50.300">
    <property type="entry name" value="P-loop containing nucleotide triphosphate hydrolases"/>
    <property type="match status" value="1"/>
</dbReference>
<keyword evidence="5 10" id="KW-0067">ATP-binding</keyword>
<dbReference type="GO" id="GO:0016887">
    <property type="term" value="F:ATP hydrolysis activity"/>
    <property type="evidence" value="ECO:0007669"/>
    <property type="project" value="InterPro"/>
</dbReference>
<evidence type="ECO:0000256" key="1">
    <source>
        <dbReference type="ARBA" id="ARBA00005417"/>
    </source>
</evidence>
<sequence>MEPIVKFHNVYKTFSFYKNQTEKLMDILSIKKKKKSFSALRGISFEVFKGESIGVIGINGSGKSTLSNLLAQIGVPSSGNITLKGESSLIAIAAGLNNNLSGFENIHLKCLMMGLKNEEIKKITPQIMEFADIGDFIYQPVKNYSSGMKSRLGFAISIHTNPDILIIDEALSVGDQTFYEKCIKKMEEFKSVGKTIFFISHSISQVRNFCDRVLWLHFGEIKTFGNKDEVLKEYKEFIDWYNQLTDAEKKQYKAGMLNEQFDNKNMQSRSGNRTKKRPKGMIKRVSFLGQLIILLTLLLISTIFLTKGKHPSSTLSIESNDTSKSIIQKKVNNTPVKIMKEPINKKGYLLKEKVDIYSDSKLKHKIVTLPFATPISIQEKRNDSYKVTYDGKTGYINTTDATISEQETQPLNLSIDNLQDSLPSAFSRSYEFYLAYLGADYNNIKSDIRGLTEETTDSLGNKVQVYRSVSYTFNQNNIADMITVLDIDSSDEIIQRMKENASIKNDEDQLYFVDINGYQTILNLQKNTVSFKLSNQQ</sequence>
<accession>A0A2N5H7M2</accession>
<evidence type="ECO:0000256" key="5">
    <source>
        <dbReference type="ARBA" id="ARBA00022840"/>
    </source>
</evidence>
<keyword evidence="11" id="KW-1185">Reference proteome</keyword>
<dbReference type="EMBL" id="PGVE01000094">
    <property type="protein sequence ID" value="PLS01498.1"/>
    <property type="molecule type" value="Genomic_DNA"/>
</dbReference>
<evidence type="ECO:0000256" key="2">
    <source>
        <dbReference type="ARBA" id="ARBA00022448"/>
    </source>
</evidence>
<dbReference type="GO" id="GO:0140359">
    <property type="term" value="F:ABC-type transporter activity"/>
    <property type="evidence" value="ECO:0007669"/>
    <property type="project" value="InterPro"/>
</dbReference>
<dbReference type="InterPro" id="IPR003439">
    <property type="entry name" value="ABC_transporter-like_ATP-bd"/>
</dbReference>
<evidence type="ECO:0000313" key="10">
    <source>
        <dbReference type="EMBL" id="PLS01498.1"/>
    </source>
</evidence>
<dbReference type="FunFam" id="3.40.50.300:FF:003010">
    <property type="entry name" value="Teichoic acids export ATP-binding protein TagH"/>
    <property type="match status" value="1"/>
</dbReference>
<keyword evidence="2" id="KW-0813">Transport</keyword>
<evidence type="ECO:0000256" key="6">
    <source>
        <dbReference type="ARBA" id="ARBA00022967"/>
    </source>
</evidence>
<name>A0A2N5H7M2_9BACI</name>
<feature type="transmembrane region" description="Helical" evidence="8">
    <location>
        <begin position="285"/>
        <end position="305"/>
    </location>
</feature>
<keyword evidence="8" id="KW-0812">Transmembrane</keyword>
<evidence type="ECO:0000256" key="7">
    <source>
        <dbReference type="ARBA" id="ARBA00023136"/>
    </source>
</evidence>
<keyword evidence="3" id="KW-1003">Cell membrane</keyword>
<keyword evidence="4" id="KW-0547">Nucleotide-binding</keyword>
<keyword evidence="6" id="KW-1278">Translocase</keyword>
<comment type="similarity">
    <text evidence="1">Belongs to the ABC transporter superfamily.</text>
</comment>
<dbReference type="PANTHER" id="PTHR46743:SF2">
    <property type="entry name" value="TEICHOIC ACIDS EXPORT ATP-BINDING PROTEIN TAGH"/>
    <property type="match status" value="1"/>
</dbReference>
<dbReference type="AlphaFoldDB" id="A0A2N5H7M2"/>
<dbReference type="SMART" id="SM00382">
    <property type="entry name" value="AAA"/>
    <property type="match status" value="1"/>
</dbReference>
<dbReference type="GO" id="GO:0005524">
    <property type="term" value="F:ATP binding"/>
    <property type="evidence" value="ECO:0007669"/>
    <property type="project" value="UniProtKB-KW"/>
</dbReference>
<feature type="domain" description="ABC transporter" evidence="9">
    <location>
        <begin position="5"/>
        <end position="243"/>
    </location>
</feature>
<dbReference type="CDD" id="cd03220">
    <property type="entry name" value="ABC_KpsT_Wzt"/>
    <property type="match status" value="1"/>
</dbReference>
<dbReference type="PROSITE" id="PS00211">
    <property type="entry name" value="ABC_TRANSPORTER_1"/>
    <property type="match status" value="1"/>
</dbReference>
<dbReference type="Gene3D" id="2.30.30.40">
    <property type="entry name" value="SH3 Domains"/>
    <property type="match status" value="1"/>
</dbReference>
<keyword evidence="7 8" id="KW-0472">Membrane</keyword>
<dbReference type="InterPro" id="IPR015860">
    <property type="entry name" value="ABC_transpr_TagH-like"/>
</dbReference>
<gene>
    <name evidence="10" type="ORF">CVD27_24895</name>
</gene>
<evidence type="ECO:0000256" key="3">
    <source>
        <dbReference type="ARBA" id="ARBA00022475"/>
    </source>
</evidence>
<evidence type="ECO:0000259" key="9">
    <source>
        <dbReference type="PROSITE" id="PS50893"/>
    </source>
</evidence>